<gene>
    <name evidence="1" type="ORF">E6W99_22365</name>
</gene>
<dbReference type="Proteomes" id="UP000310334">
    <property type="component" value="Unassembled WGS sequence"/>
</dbReference>
<proteinExistence type="predicted"/>
<dbReference type="EMBL" id="SSNT01000023">
    <property type="protein sequence ID" value="THF75958.1"/>
    <property type="molecule type" value="Genomic_DNA"/>
</dbReference>
<accession>A0A4S4BPJ9</accession>
<protein>
    <submittedName>
        <fullName evidence="1">Uncharacterized protein</fullName>
    </submittedName>
</protein>
<organism evidence="1 2">
    <name type="scientific">Metabacillus sediminilitoris</name>
    <dbReference type="NCBI Taxonomy" id="2567941"/>
    <lineage>
        <taxon>Bacteria</taxon>
        <taxon>Bacillati</taxon>
        <taxon>Bacillota</taxon>
        <taxon>Bacilli</taxon>
        <taxon>Bacillales</taxon>
        <taxon>Bacillaceae</taxon>
        <taxon>Metabacillus</taxon>
    </lineage>
</organism>
<keyword evidence="2" id="KW-1185">Reference proteome</keyword>
<evidence type="ECO:0000313" key="2">
    <source>
        <dbReference type="Proteomes" id="UP000310334"/>
    </source>
</evidence>
<dbReference type="RefSeq" id="WP_136358136.1">
    <property type="nucleotide sequence ID" value="NZ_CP046266.1"/>
</dbReference>
<evidence type="ECO:0000313" key="1">
    <source>
        <dbReference type="EMBL" id="THF75958.1"/>
    </source>
</evidence>
<comment type="caution">
    <text evidence="1">The sequence shown here is derived from an EMBL/GenBank/DDBJ whole genome shotgun (WGS) entry which is preliminary data.</text>
</comment>
<dbReference type="AlphaFoldDB" id="A0A4S4BPJ9"/>
<name>A0A4S4BPJ9_9BACI</name>
<sequence length="84" mass="9577">MSQHYYDICCRYQGKDVRINDRNGRVHVGRILKVTRNKVYIEPRLQRGGYGIGFYGGYGYGYGYPYGIGLGFITGIVLGGLLFW</sequence>
<dbReference type="OrthoDB" id="2991597at2"/>
<reference evidence="1" key="1">
    <citation type="submission" date="2019-04" db="EMBL/GenBank/DDBJ databases">
        <title>Bacillus sediminilitoris sp. nov., isolated from a tidal flat sediment on the East China Sea.</title>
        <authorList>
            <person name="Wei Y."/>
            <person name="Mao H."/>
            <person name="Fang J."/>
        </authorList>
    </citation>
    <scope>NUCLEOTIDE SEQUENCE [LARGE SCALE GENOMIC DNA]</scope>
    <source>
        <strain evidence="1">DSL-17</strain>
    </source>
</reference>